<feature type="compositionally biased region" description="Basic and acidic residues" evidence="1">
    <location>
        <begin position="1"/>
        <end position="20"/>
    </location>
</feature>
<reference evidence="2" key="1">
    <citation type="journal article" date="2023" name="Plant J.">
        <title>The genome of the king protea, Protea cynaroides.</title>
        <authorList>
            <person name="Chang J."/>
            <person name="Duong T.A."/>
            <person name="Schoeman C."/>
            <person name="Ma X."/>
            <person name="Roodt D."/>
            <person name="Barker N."/>
            <person name="Li Z."/>
            <person name="Van de Peer Y."/>
            <person name="Mizrachi E."/>
        </authorList>
    </citation>
    <scope>NUCLEOTIDE SEQUENCE</scope>
    <source>
        <tissue evidence="2">Young leaves</tissue>
    </source>
</reference>
<name>A0A9Q0H1T6_9MAGN</name>
<evidence type="ECO:0000313" key="3">
    <source>
        <dbReference type="Proteomes" id="UP001141806"/>
    </source>
</evidence>
<feature type="region of interest" description="Disordered" evidence="1">
    <location>
        <begin position="1"/>
        <end position="27"/>
    </location>
</feature>
<dbReference type="PANTHER" id="PTHR36045:SF2">
    <property type="entry name" value="OS04G0558500 PROTEIN"/>
    <property type="match status" value="1"/>
</dbReference>
<organism evidence="2 3">
    <name type="scientific">Protea cynaroides</name>
    <dbReference type="NCBI Taxonomy" id="273540"/>
    <lineage>
        <taxon>Eukaryota</taxon>
        <taxon>Viridiplantae</taxon>
        <taxon>Streptophyta</taxon>
        <taxon>Embryophyta</taxon>
        <taxon>Tracheophyta</taxon>
        <taxon>Spermatophyta</taxon>
        <taxon>Magnoliopsida</taxon>
        <taxon>Proteales</taxon>
        <taxon>Proteaceae</taxon>
        <taxon>Protea</taxon>
    </lineage>
</organism>
<proteinExistence type="predicted"/>
<keyword evidence="3" id="KW-1185">Reference proteome</keyword>
<comment type="caution">
    <text evidence="2">The sequence shown here is derived from an EMBL/GenBank/DDBJ whole genome shotgun (WGS) entry which is preliminary data.</text>
</comment>
<evidence type="ECO:0000313" key="2">
    <source>
        <dbReference type="EMBL" id="KAJ4956530.1"/>
    </source>
</evidence>
<dbReference type="EMBL" id="JAMYWD010000011">
    <property type="protein sequence ID" value="KAJ4956530.1"/>
    <property type="molecule type" value="Genomic_DNA"/>
</dbReference>
<gene>
    <name evidence="2" type="ORF">NE237_013313</name>
</gene>
<dbReference type="PANTHER" id="PTHR36045">
    <property type="entry name" value="OS04G0558500 PROTEIN"/>
    <property type="match status" value="1"/>
</dbReference>
<dbReference type="Proteomes" id="UP001141806">
    <property type="component" value="Unassembled WGS sequence"/>
</dbReference>
<feature type="region of interest" description="Disordered" evidence="1">
    <location>
        <begin position="70"/>
        <end position="98"/>
    </location>
</feature>
<dbReference type="OrthoDB" id="781564at2759"/>
<protein>
    <submittedName>
        <fullName evidence="2">Uncharacterized protein</fullName>
    </submittedName>
</protein>
<evidence type="ECO:0000256" key="1">
    <source>
        <dbReference type="SAM" id="MobiDB-lite"/>
    </source>
</evidence>
<sequence>MADDARPLETRTSEEDRGENSELEEVDNLEVEVKQMAQRILHYRKTLPDGFKKTIASVLAAQRPLLPNLDATAQPSVDGDSVPDAGEHIESSKGALVAEEDPEIKEKIRLLKLKISMMQTNS</sequence>
<accession>A0A9Q0H1T6</accession>
<dbReference type="AlphaFoldDB" id="A0A9Q0H1T6"/>